<keyword evidence="2" id="KW-0472">Membrane</keyword>
<dbReference type="Proteomes" id="UP001195483">
    <property type="component" value="Unassembled WGS sequence"/>
</dbReference>
<reference evidence="3" key="1">
    <citation type="journal article" date="2021" name="Genome Biol. Evol.">
        <title>A High-Quality Reference Genome for a Parasitic Bivalve with Doubly Uniparental Inheritance (Bivalvia: Unionida).</title>
        <authorList>
            <person name="Smith C.H."/>
        </authorList>
    </citation>
    <scope>NUCLEOTIDE SEQUENCE</scope>
    <source>
        <strain evidence="3">CHS0354</strain>
    </source>
</reference>
<name>A0AAE0VXB6_9BIVA</name>
<feature type="region of interest" description="Disordered" evidence="1">
    <location>
        <begin position="97"/>
        <end position="127"/>
    </location>
</feature>
<evidence type="ECO:0000256" key="1">
    <source>
        <dbReference type="SAM" id="MobiDB-lite"/>
    </source>
</evidence>
<dbReference type="EMBL" id="JAEAOA010002342">
    <property type="protein sequence ID" value="KAK3594043.1"/>
    <property type="molecule type" value="Genomic_DNA"/>
</dbReference>
<proteinExistence type="predicted"/>
<comment type="caution">
    <text evidence="3">The sequence shown here is derived from an EMBL/GenBank/DDBJ whole genome shotgun (WGS) entry which is preliminary data.</text>
</comment>
<accession>A0AAE0VXB6</accession>
<evidence type="ECO:0000313" key="4">
    <source>
        <dbReference type="Proteomes" id="UP001195483"/>
    </source>
</evidence>
<evidence type="ECO:0000313" key="3">
    <source>
        <dbReference type="EMBL" id="KAK3594043.1"/>
    </source>
</evidence>
<protein>
    <submittedName>
        <fullName evidence="3">Uncharacterized protein</fullName>
    </submittedName>
</protein>
<reference evidence="3" key="3">
    <citation type="submission" date="2023-05" db="EMBL/GenBank/DDBJ databases">
        <authorList>
            <person name="Smith C.H."/>
        </authorList>
    </citation>
    <scope>NUCLEOTIDE SEQUENCE</scope>
    <source>
        <strain evidence="3">CHS0354</strain>
        <tissue evidence="3">Mantle</tissue>
    </source>
</reference>
<keyword evidence="2" id="KW-1133">Transmembrane helix</keyword>
<keyword evidence="2" id="KW-0812">Transmembrane</keyword>
<dbReference type="AlphaFoldDB" id="A0AAE0VXB6"/>
<feature type="compositionally biased region" description="Basic and acidic residues" evidence="1">
    <location>
        <begin position="103"/>
        <end position="125"/>
    </location>
</feature>
<organism evidence="3 4">
    <name type="scientific">Potamilus streckersoni</name>
    <dbReference type="NCBI Taxonomy" id="2493646"/>
    <lineage>
        <taxon>Eukaryota</taxon>
        <taxon>Metazoa</taxon>
        <taxon>Spiralia</taxon>
        <taxon>Lophotrochozoa</taxon>
        <taxon>Mollusca</taxon>
        <taxon>Bivalvia</taxon>
        <taxon>Autobranchia</taxon>
        <taxon>Heteroconchia</taxon>
        <taxon>Palaeoheterodonta</taxon>
        <taxon>Unionida</taxon>
        <taxon>Unionoidea</taxon>
        <taxon>Unionidae</taxon>
        <taxon>Ambleminae</taxon>
        <taxon>Lampsilini</taxon>
        <taxon>Potamilus</taxon>
    </lineage>
</organism>
<reference evidence="3" key="2">
    <citation type="journal article" date="2021" name="Genome Biol. Evol.">
        <title>Developing a high-quality reference genome for a parasitic bivalve with doubly uniparental inheritance (Bivalvia: Unionida).</title>
        <authorList>
            <person name="Smith C.H."/>
        </authorList>
    </citation>
    <scope>NUCLEOTIDE SEQUENCE</scope>
    <source>
        <strain evidence="3">CHS0354</strain>
        <tissue evidence="3">Mantle</tissue>
    </source>
</reference>
<feature type="transmembrane region" description="Helical" evidence="2">
    <location>
        <begin position="161"/>
        <end position="182"/>
    </location>
</feature>
<gene>
    <name evidence="3" type="ORF">CHS0354_040805</name>
</gene>
<keyword evidence="4" id="KW-1185">Reference proteome</keyword>
<sequence length="259" mass="29631">MHIFVVYRIEDKFETKIRRRRHQFPKNATTGIVNQTQESSNLLGGHEDAEFAEIASIKLGQTENFGNVEEWIKTENKSLDAQEFTGNTEKLITEVTATDNNDQDFKQDGDGDSKDVEETTQDDRVNTNPKKIYVLSKEPNYDNSKGKYLQKANKAFRATRWILVLVWLAMLALVMDCGRSYVIRLISGKQMMQSSTTGHMNEIPESAKGGPRSPVKVKVKESSDLHRGQHTARPRYIFGLEFYRHYAIVLNVTVLTDRK</sequence>
<evidence type="ECO:0000256" key="2">
    <source>
        <dbReference type="SAM" id="Phobius"/>
    </source>
</evidence>